<reference evidence="2" key="1">
    <citation type="submission" date="2023-07" db="EMBL/GenBank/DDBJ databases">
        <title>Whole genome sequence analysis of rice epiphytic Sphingomonas sanguinis OsEp_Plm_15B2.</title>
        <authorList>
            <person name="Sahu K.P."/>
            <person name="Asharani P."/>
            <person name="Reddy B."/>
            <person name="Kumar A."/>
        </authorList>
    </citation>
    <scope>NUCLEOTIDE SEQUENCE [LARGE SCALE GENOMIC DNA]</scope>
    <source>
        <strain evidence="2">OsEp_Plm_15B2</strain>
    </source>
</reference>
<organism evidence="1 2">
    <name type="scientific">Sphingomonas sanguinis</name>
    <dbReference type="NCBI Taxonomy" id="33051"/>
    <lineage>
        <taxon>Bacteria</taxon>
        <taxon>Pseudomonadati</taxon>
        <taxon>Pseudomonadota</taxon>
        <taxon>Alphaproteobacteria</taxon>
        <taxon>Sphingomonadales</taxon>
        <taxon>Sphingomonadaceae</taxon>
        <taxon>Sphingomonas</taxon>
    </lineage>
</organism>
<gene>
    <name evidence="1" type="ORF">N4G62_04620</name>
</gene>
<accession>A0ABU5LN07</accession>
<dbReference type="EMBL" id="JAOBTW010000004">
    <property type="protein sequence ID" value="MDZ7281311.1"/>
    <property type="molecule type" value="Genomic_DNA"/>
</dbReference>
<name>A0ABU5LN07_9SPHN</name>
<sequence>MAKPVLLLAAQINFAADYIASVLKKRDIWVIGPLDDLSQAIRVLLTEDIRAAILIGVFPAQDRSRLIEMLNLRALPHLTVRHAEQDDPEENGAVLIPPFAAYQVADWVEKHT</sequence>
<evidence type="ECO:0000313" key="1">
    <source>
        <dbReference type="EMBL" id="MDZ7281311.1"/>
    </source>
</evidence>
<comment type="caution">
    <text evidence="1">The sequence shown here is derived from an EMBL/GenBank/DDBJ whole genome shotgun (WGS) entry which is preliminary data.</text>
</comment>
<dbReference type="Proteomes" id="UP001292182">
    <property type="component" value="Unassembled WGS sequence"/>
</dbReference>
<keyword evidence="2" id="KW-1185">Reference proteome</keyword>
<protein>
    <submittedName>
        <fullName evidence="1">Uncharacterized protein</fullName>
    </submittedName>
</protein>
<proteinExistence type="predicted"/>
<evidence type="ECO:0000313" key="2">
    <source>
        <dbReference type="Proteomes" id="UP001292182"/>
    </source>
</evidence>
<dbReference type="RefSeq" id="WP_322538727.1">
    <property type="nucleotide sequence ID" value="NZ_JAOBTW010000004.1"/>
</dbReference>